<keyword evidence="3" id="KW-1185">Reference proteome</keyword>
<accession>A0A9X1U731</accession>
<dbReference type="EMBL" id="JAIRBB010000068">
    <property type="protein sequence ID" value="MCG2432238.1"/>
    <property type="molecule type" value="Genomic_DNA"/>
</dbReference>
<sequence length="172" mass="20245">GTVFSQKDCKEYKEEYIPKNLKDAIEYFNCEWSESDKTEFKNKEEDEAVSELHFGTGMGIRNGWELWKGKNRISRFFKSKGISHPDDMSSIILTSFHRDLNNKPIELNAQINSYKAYWDGIKNQRKNLKKKFKELEIGDVIKVPLTGETGWRYDGTDRTTLHNYLYTVENTR</sequence>
<gene>
    <name evidence="2" type="ORF">K8344_14015</name>
</gene>
<dbReference type="Pfam" id="PF20594">
    <property type="entry name" value="DUF6794"/>
    <property type="match status" value="1"/>
</dbReference>
<reference evidence="2" key="1">
    <citation type="submission" date="2021-09" db="EMBL/GenBank/DDBJ databases">
        <title>Genome of Aequorivita sp. strain F64183.</title>
        <authorList>
            <person name="Wang Y."/>
        </authorList>
    </citation>
    <scope>NUCLEOTIDE SEQUENCE</scope>
    <source>
        <strain evidence="2">F64183</strain>
    </source>
</reference>
<organism evidence="2 3">
    <name type="scientific">Aequorivita xiaoshiensis</name>
    <dbReference type="NCBI Taxonomy" id="2874476"/>
    <lineage>
        <taxon>Bacteria</taxon>
        <taxon>Pseudomonadati</taxon>
        <taxon>Bacteroidota</taxon>
        <taxon>Flavobacteriia</taxon>
        <taxon>Flavobacteriales</taxon>
        <taxon>Flavobacteriaceae</taxon>
        <taxon>Aequorivita</taxon>
    </lineage>
</organism>
<evidence type="ECO:0000313" key="2">
    <source>
        <dbReference type="EMBL" id="MCG2432238.1"/>
    </source>
</evidence>
<evidence type="ECO:0000259" key="1">
    <source>
        <dbReference type="Pfam" id="PF20594"/>
    </source>
</evidence>
<dbReference type="RefSeq" id="WP_237609298.1">
    <property type="nucleotide sequence ID" value="NZ_JAIRBB010000068.1"/>
</dbReference>
<comment type="caution">
    <text evidence="2">The sequence shown here is derived from an EMBL/GenBank/DDBJ whole genome shotgun (WGS) entry which is preliminary data.</text>
</comment>
<name>A0A9X1U731_9FLAO</name>
<protein>
    <recommendedName>
        <fullName evidence="1">DUF6794 domain-containing protein</fullName>
    </recommendedName>
</protein>
<dbReference type="AlphaFoldDB" id="A0A9X1U731"/>
<evidence type="ECO:0000313" key="3">
    <source>
        <dbReference type="Proteomes" id="UP001139462"/>
    </source>
</evidence>
<proteinExistence type="predicted"/>
<feature type="non-terminal residue" evidence="2">
    <location>
        <position position="172"/>
    </location>
</feature>
<feature type="domain" description="DUF6794" evidence="1">
    <location>
        <begin position="17"/>
        <end position="100"/>
    </location>
</feature>
<feature type="non-terminal residue" evidence="2">
    <location>
        <position position="1"/>
    </location>
</feature>
<dbReference type="Proteomes" id="UP001139462">
    <property type="component" value="Unassembled WGS sequence"/>
</dbReference>
<dbReference type="InterPro" id="IPR046744">
    <property type="entry name" value="DUF6794"/>
</dbReference>